<comment type="caution">
    <text evidence="2">The sequence shown here is derived from an EMBL/GenBank/DDBJ whole genome shotgun (WGS) entry which is preliminary data.</text>
</comment>
<evidence type="ECO:0000313" key="2">
    <source>
        <dbReference type="EMBL" id="GAH31893.1"/>
    </source>
</evidence>
<keyword evidence="1" id="KW-0472">Membrane</keyword>
<gene>
    <name evidence="2" type="ORF">S03H2_19654</name>
</gene>
<dbReference type="Pfam" id="PF10092">
    <property type="entry name" value="DUF2330"/>
    <property type="match status" value="1"/>
</dbReference>
<keyword evidence="1" id="KW-1133">Transmembrane helix</keyword>
<keyword evidence="1" id="KW-0812">Transmembrane</keyword>
<dbReference type="InterPro" id="IPR019283">
    <property type="entry name" value="DUF2330"/>
</dbReference>
<name>X1GFT9_9ZZZZ</name>
<dbReference type="AlphaFoldDB" id="X1GFT9"/>
<proteinExistence type="predicted"/>
<sequence length="166" mass="19060">MDHYVQKQWFFVAMKIQGEGMTDSFDYYTGAIQPIGITFFSDEIVYPLKISSVSVPLWGTEVLIYAFSDDRVTFPGAKEEYNNIITPDELEEYPILQSLIDETFVLTKLRKTFTKNEMEDDLVLVPVPKYLTLGNIIDLNCPVGQFLLAIGIFIFLLKIKNRILKS</sequence>
<feature type="transmembrane region" description="Helical" evidence="1">
    <location>
        <begin position="142"/>
        <end position="159"/>
    </location>
</feature>
<evidence type="ECO:0000256" key="1">
    <source>
        <dbReference type="SAM" id="Phobius"/>
    </source>
</evidence>
<organism evidence="2">
    <name type="scientific">marine sediment metagenome</name>
    <dbReference type="NCBI Taxonomy" id="412755"/>
    <lineage>
        <taxon>unclassified sequences</taxon>
        <taxon>metagenomes</taxon>
        <taxon>ecological metagenomes</taxon>
    </lineage>
</organism>
<reference evidence="2" key="1">
    <citation type="journal article" date="2014" name="Front. Microbiol.">
        <title>High frequency of phylogenetically diverse reductive dehalogenase-homologous genes in deep subseafloor sedimentary metagenomes.</title>
        <authorList>
            <person name="Kawai M."/>
            <person name="Futagami T."/>
            <person name="Toyoda A."/>
            <person name="Takaki Y."/>
            <person name="Nishi S."/>
            <person name="Hori S."/>
            <person name="Arai W."/>
            <person name="Tsubouchi T."/>
            <person name="Morono Y."/>
            <person name="Uchiyama I."/>
            <person name="Ito T."/>
            <person name="Fujiyama A."/>
            <person name="Inagaki F."/>
            <person name="Takami H."/>
        </authorList>
    </citation>
    <scope>NUCLEOTIDE SEQUENCE</scope>
    <source>
        <strain evidence="2">Expedition CK06-06</strain>
    </source>
</reference>
<accession>X1GFT9</accession>
<protein>
    <recommendedName>
        <fullName evidence="3">DUF2330 domain-containing protein</fullName>
    </recommendedName>
</protein>
<evidence type="ECO:0008006" key="3">
    <source>
        <dbReference type="Google" id="ProtNLM"/>
    </source>
</evidence>
<dbReference type="EMBL" id="BARU01010285">
    <property type="protein sequence ID" value="GAH31893.1"/>
    <property type="molecule type" value="Genomic_DNA"/>
</dbReference>